<gene>
    <name evidence="1" type="ORF">NX722_05540</name>
</gene>
<evidence type="ECO:0000313" key="1">
    <source>
        <dbReference type="EMBL" id="MCW7552115.1"/>
    </source>
</evidence>
<keyword evidence="2" id="KW-1185">Reference proteome</keyword>
<evidence type="ECO:0000313" key="2">
    <source>
        <dbReference type="Proteomes" id="UP001209854"/>
    </source>
</evidence>
<reference evidence="1 2" key="1">
    <citation type="submission" date="2022-10" db="EMBL/GenBank/DDBJ databases">
        <title>High-quality genome sequences of two octocoral-associated bacteria, Endozoicomonas euniceicola EF212 and Endozoicomonas gorgoniicola PS125.</title>
        <authorList>
            <person name="Chiou Y.-J."/>
            <person name="Chen Y.-H."/>
        </authorList>
    </citation>
    <scope>NUCLEOTIDE SEQUENCE [LARGE SCALE GENOMIC DNA]</scope>
    <source>
        <strain evidence="1 2">PS125</strain>
    </source>
</reference>
<accession>A0ABT3MRY6</accession>
<protein>
    <submittedName>
        <fullName evidence="1">Uncharacterized protein</fullName>
    </submittedName>
</protein>
<sequence length="138" mass="15289">MARKPDVIDRILEHWASWRITLELYEGTGPSSIVRFKEPAGTVNTGSRPLFYGNANRRLAALNADLCINLEALQVNCLLVLYGLPGEDNLKARRFGLSLSKLGTIRKQGRVIARQHISPTIRLSIGGHDDQLRRTAAG</sequence>
<organism evidence="1 2">
    <name type="scientific">Endozoicomonas gorgoniicola</name>
    <dbReference type="NCBI Taxonomy" id="1234144"/>
    <lineage>
        <taxon>Bacteria</taxon>
        <taxon>Pseudomonadati</taxon>
        <taxon>Pseudomonadota</taxon>
        <taxon>Gammaproteobacteria</taxon>
        <taxon>Oceanospirillales</taxon>
        <taxon>Endozoicomonadaceae</taxon>
        <taxon>Endozoicomonas</taxon>
    </lineage>
</organism>
<dbReference type="Proteomes" id="UP001209854">
    <property type="component" value="Unassembled WGS sequence"/>
</dbReference>
<comment type="caution">
    <text evidence="1">The sequence shown here is derived from an EMBL/GenBank/DDBJ whole genome shotgun (WGS) entry which is preliminary data.</text>
</comment>
<name>A0ABT3MRY6_9GAMM</name>
<dbReference type="EMBL" id="JAPFCC010000001">
    <property type="protein sequence ID" value="MCW7552115.1"/>
    <property type="molecule type" value="Genomic_DNA"/>
</dbReference>
<proteinExistence type="predicted"/>
<dbReference type="RefSeq" id="WP_262567093.1">
    <property type="nucleotide sequence ID" value="NZ_JAPFCC010000001.1"/>
</dbReference>